<comment type="cofactor">
    <cofactor evidence="1">
        <name>Mg(2+)</name>
        <dbReference type="ChEBI" id="CHEBI:18420"/>
    </cofactor>
</comment>
<dbReference type="SUPFAM" id="SSF55811">
    <property type="entry name" value="Nudix"/>
    <property type="match status" value="1"/>
</dbReference>
<feature type="domain" description="Nudix hydrolase" evidence="17">
    <location>
        <begin position="4"/>
        <end position="134"/>
    </location>
</feature>
<keyword evidence="7 18" id="KW-0378">Hydrolase</keyword>
<dbReference type="InterPro" id="IPR036206">
    <property type="entry name" value="ThiamineP_synth_sf"/>
</dbReference>
<dbReference type="PANTHER" id="PTHR47707">
    <property type="entry name" value="8-OXO-DGTP DIPHOSPHATASE"/>
    <property type="match status" value="1"/>
</dbReference>
<evidence type="ECO:0000256" key="4">
    <source>
        <dbReference type="ARBA" id="ARBA00022705"/>
    </source>
</evidence>
<dbReference type="EMBL" id="JAVDDT010000003">
    <property type="protein sequence ID" value="MDQ2069496.1"/>
    <property type="molecule type" value="Genomic_DNA"/>
</dbReference>
<dbReference type="Proteomes" id="UP001239019">
    <property type="component" value="Unassembled WGS sequence"/>
</dbReference>
<evidence type="ECO:0000256" key="7">
    <source>
        <dbReference type="ARBA" id="ARBA00022801"/>
    </source>
</evidence>
<dbReference type="SUPFAM" id="SSF51391">
    <property type="entry name" value="Thiamin phosphate synthase"/>
    <property type="match status" value="1"/>
</dbReference>
<evidence type="ECO:0000256" key="9">
    <source>
        <dbReference type="ARBA" id="ARBA00023204"/>
    </source>
</evidence>
<evidence type="ECO:0000256" key="11">
    <source>
        <dbReference type="ARBA" id="ARBA00036904"/>
    </source>
</evidence>
<comment type="caution">
    <text evidence="18">The sequence shown here is derived from an EMBL/GenBank/DDBJ whole genome shotgun (WGS) entry which is preliminary data.</text>
</comment>
<dbReference type="CDD" id="cd00564">
    <property type="entry name" value="TMP_TenI"/>
    <property type="match status" value="1"/>
</dbReference>
<dbReference type="Pfam" id="PF02581">
    <property type="entry name" value="TMP-TENI"/>
    <property type="match status" value="1"/>
</dbReference>
<dbReference type="NCBIfam" id="NF006530">
    <property type="entry name" value="PRK08999.1"/>
    <property type="match status" value="1"/>
</dbReference>
<dbReference type="InterPro" id="IPR029119">
    <property type="entry name" value="MutY_C"/>
</dbReference>
<evidence type="ECO:0000256" key="14">
    <source>
        <dbReference type="ARBA" id="ARBA00041592"/>
    </source>
</evidence>
<dbReference type="CDD" id="cd03425">
    <property type="entry name" value="NUDIX_MutT_NudA_like"/>
    <property type="match status" value="1"/>
</dbReference>
<dbReference type="InterPro" id="IPR000086">
    <property type="entry name" value="NUDIX_hydrolase_dom"/>
</dbReference>
<dbReference type="RefSeq" id="WP_306727997.1">
    <property type="nucleotide sequence ID" value="NZ_JAVDDT010000003.1"/>
</dbReference>
<evidence type="ECO:0000313" key="18">
    <source>
        <dbReference type="EMBL" id="MDQ2069496.1"/>
    </source>
</evidence>
<sequence>MSDPRRLHIVAAVLTRQDGRILAATRPPGRSMAGRWEFPGGKLEPGESRWAGLCRELQEELAVTVRDGRPLIRLQHDYDRGPRVDLDVWRVTAWDGTLEAREGQRFDWFQPEALTRLDFLDANTPIVAAARLPDRYLVTPNVPPGPEWTDRLLRAVGQGSTLIQLRGPVVRDPRHRSLLREMLPRLQAAGARVLVNGDADLAREIAADGVHLPWRRASGLQGRPVPRPSLFGVSCHNGEELRHAEALGADFVTLGHVRATPSHPDTAPLGQDRFLALAAATRLPVYAIGGMTIHDLPELHRHSIQGIAAIRSLWPTPD</sequence>
<dbReference type="GO" id="GO:0016787">
    <property type="term" value="F:hydrolase activity"/>
    <property type="evidence" value="ECO:0007669"/>
    <property type="project" value="UniProtKB-KW"/>
</dbReference>
<keyword evidence="19" id="KW-1185">Reference proteome</keyword>
<dbReference type="PROSITE" id="PS51462">
    <property type="entry name" value="NUDIX"/>
    <property type="match status" value="1"/>
</dbReference>
<comment type="catalytic activity">
    <reaction evidence="10">
        <text>8-oxo-dGTP + H2O = 8-oxo-dGMP + diphosphate + H(+)</text>
        <dbReference type="Rhea" id="RHEA:31575"/>
        <dbReference type="ChEBI" id="CHEBI:15377"/>
        <dbReference type="ChEBI" id="CHEBI:15378"/>
        <dbReference type="ChEBI" id="CHEBI:33019"/>
        <dbReference type="ChEBI" id="CHEBI:63224"/>
        <dbReference type="ChEBI" id="CHEBI:77896"/>
        <dbReference type="EC" id="3.6.1.55"/>
    </reaction>
</comment>
<evidence type="ECO:0000256" key="1">
    <source>
        <dbReference type="ARBA" id="ARBA00001946"/>
    </source>
</evidence>
<reference evidence="18 19" key="1">
    <citation type="submission" date="2023-08" db="EMBL/GenBank/DDBJ databases">
        <title>Whole-genome sequencing of halo(alkali)philic microorganisms from hypersaline lakes.</title>
        <authorList>
            <person name="Sorokin D.Y."/>
            <person name="Abbas B."/>
            <person name="Merkel A.Y."/>
        </authorList>
    </citation>
    <scope>NUCLEOTIDE SEQUENCE [LARGE SCALE GENOMIC DNA]</scope>
    <source>
        <strain evidence="18 19">AB-CW4</strain>
    </source>
</reference>
<evidence type="ECO:0000256" key="6">
    <source>
        <dbReference type="ARBA" id="ARBA00022763"/>
    </source>
</evidence>
<protein>
    <recommendedName>
        <fullName evidence="13">8-oxo-dGTP diphosphatase</fullName>
        <ecNumber evidence="12">3.6.1.55</ecNumber>
    </recommendedName>
    <alternativeName>
        <fullName evidence="16">7,8-dihydro-8-oxoguanine-triphosphatase</fullName>
    </alternativeName>
    <alternativeName>
        <fullName evidence="15">Mutator protein MutT</fullName>
    </alternativeName>
    <alternativeName>
        <fullName evidence="14">dGTP pyrophosphohydrolase</fullName>
    </alternativeName>
</protein>
<evidence type="ECO:0000256" key="16">
    <source>
        <dbReference type="ARBA" id="ARBA00042798"/>
    </source>
</evidence>
<keyword evidence="9" id="KW-0234">DNA repair</keyword>
<dbReference type="PANTHER" id="PTHR47707:SF1">
    <property type="entry name" value="NUDIX HYDROLASE FAMILY PROTEIN"/>
    <property type="match status" value="1"/>
</dbReference>
<evidence type="ECO:0000256" key="10">
    <source>
        <dbReference type="ARBA" id="ARBA00035861"/>
    </source>
</evidence>
<dbReference type="Gene3D" id="3.20.20.70">
    <property type="entry name" value="Aldolase class I"/>
    <property type="match status" value="1"/>
</dbReference>
<keyword evidence="3" id="KW-0515">Mutator protein</keyword>
<gene>
    <name evidence="18" type="ORF">RBH19_06400</name>
</gene>
<comment type="similarity">
    <text evidence="2">Belongs to the Nudix hydrolase family.</text>
</comment>
<keyword evidence="5" id="KW-0479">Metal-binding</keyword>
<dbReference type="Pfam" id="PF14815">
    <property type="entry name" value="NUDIX_4"/>
    <property type="match status" value="1"/>
</dbReference>
<evidence type="ECO:0000256" key="2">
    <source>
        <dbReference type="ARBA" id="ARBA00005582"/>
    </source>
</evidence>
<dbReference type="InterPro" id="IPR013785">
    <property type="entry name" value="Aldolase_TIM"/>
</dbReference>
<proteinExistence type="inferred from homology"/>
<keyword evidence="8" id="KW-0460">Magnesium</keyword>
<keyword evidence="4" id="KW-0235">DNA replication</keyword>
<name>A0ABU0W666_9GAMM</name>
<evidence type="ECO:0000256" key="13">
    <source>
        <dbReference type="ARBA" id="ARBA00040794"/>
    </source>
</evidence>
<dbReference type="InterPro" id="IPR022998">
    <property type="entry name" value="ThiamineP_synth_TenI"/>
</dbReference>
<evidence type="ECO:0000313" key="19">
    <source>
        <dbReference type="Proteomes" id="UP001239019"/>
    </source>
</evidence>
<evidence type="ECO:0000256" key="3">
    <source>
        <dbReference type="ARBA" id="ARBA00022457"/>
    </source>
</evidence>
<evidence type="ECO:0000256" key="5">
    <source>
        <dbReference type="ARBA" id="ARBA00022723"/>
    </source>
</evidence>
<keyword evidence="6" id="KW-0227">DNA damage</keyword>
<evidence type="ECO:0000256" key="12">
    <source>
        <dbReference type="ARBA" id="ARBA00038905"/>
    </source>
</evidence>
<accession>A0ABU0W666</accession>
<evidence type="ECO:0000256" key="15">
    <source>
        <dbReference type="ARBA" id="ARBA00041979"/>
    </source>
</evidence>
<dbReference type="Gene3D" id="3.90.79.10">
    <property type="entry name" value="Nucleoside Triphosphate Pyrophosphohydrolase"/>
    <property type="match status" value="1"/>
</dbReference>
<dbReference type="InterPro" id="IPR015797">
    <property type="entry name" value="NUDIX_hydrolase-like_dom_sf"/>
</dbReference>
<evidence type="ECO:0000259" key="17">
    <source>
        <dbReference type="PROSITE" id="PS51462"/>
    </source>
</evidence>
<organism evidence="18 19">
    <name type="scientific">Natronospira bacteriovora</name>
    <dbReference type="NCBI Taxonomy" id="3069753"/>
    <lineage>
        <taxon>Bacteria</taxon>
        <taxon>Pseudomonadati</taxon>
        <taxon>Pseudomonadota</taxon>
        <taxon>Gammaproteobacteria</taxon>
        <taxon>Natronospirales</taxon>
        <taxon>Natronospiraceae</taxon>
        <taxon>Natronospira</taxon>
    </lineage>
</organism>
<evidence type="ECO:0000256" key="8">
    <source>
        <dbReference type="ARBA" id="ARBA00022842"/>
    </source>
</evidence>
<dbReference type="EC" id="3.6.1.55" evidence="12"/>
<dbReference type="InterPro" id="IPR047127">
    <property type="entry name" value="MutT-like"/>
</dbReference>
<comment type="catalytic activity">
    <reaction evidence="11">
        <text>8-oxo-GTP + H2O = 8-oxo-GMP + diphosphate + H(+)</text>
        <dbReference type="Rhea" id="RHEA:67616"/>
        <dbReference type="ChEBI" id="CHEBI:15377"/>
        <dbReference type="ChEBI" id="CHEBI:15378"/>
        <dbReference type="ChEBI" id="CHEBI:33019"/>
        <dbReference type="ChEBI" id="CHEBI:143553"/>
        <dbReference type="ChEBI" id="CHEBI:145694"/>
    </reaction>
</comment>